<feature type="domain" description="PPM-type phosphatase" evidence="1">
    <location>
        <begin position="1"/>
        <end position="67"/>
    </location>
</feature>
<protein>
    <submittedName>
        <fullName evidence="2">Probable phosphatase 2C 22</fullName>
    </submittedName>
</protein>
<dbReference type="AlphaFoldDB" id="A0A8S0PWY1"/>
<dbReference type="PANTHER" id="PTHR13832">
    <property type="entry name" value="PROTEIN PHOSPHATASE 2C"/>
    <property type="match status" value="1"/>
</dbReference>
<accession>A0A8S0PWY1</accession>
<proteinExistence type="predicted"/>
<comment type="caution">
    <text evidence="2">The sequence shown here is derived from an EMBL/GenBank/DDBJ whole genome shotgun (WGS) entry which is preliminary data.</text>
</comment>
<dbReference type="InterPro" id="IPR015655">
    <property type="entry name" value="PP2C"/>
</dbReference>
<keyword evidence="3" id="KW-1185">Reference proteome</keyword>
<reference evidence="2 3" key="1">
    <citation type="submission" date="2019-12" db="EMBL/GenBank/DDBJ databases">
        <authorList>
            <person name="Alioto T."/>
            <person name="Alioto T."/>
            <person name="Gomez Garrido J."/>
        </authorList>
    </citation>
    <scope>NUCLEOTIDE SEQUENCE [LARGE SCALE GENOMIC DNA]</scope>
</reference>
<dbReference type="SUPFAM" id="SSF81606">
    <property type="entry name" value="PP2C-like"/>
    <property type="match status" value="1"/>
</dbReference>
<evidence type="ECO:0000259" key="1">
    <source>
        <dbReference type="PROSITE" id="PS51746"/>
    </source>
</evidence>
<dbReference type="Gramene" id="OE9A007000T1">
    <property type="protein sequence ID" value="OE9A007000C1"/>
    <property type="gene ID" value="OE9A007000"/>
</dbReference>
<name>A0A8S0PWY1_OLEEU</name>
<sequence length="67" mass="7607">MDIGQLNIARALGDWHMDELRRMDGGPLCAEPEVMSTKLSAEDEFLIMLCDGIWDVFMSQNTVDFAR</sequence>
<evidence type="ECO:0000313" key="3">
    <source>
        <dbReference type="Proteomes" id="UP000594638"/>
    </source>
</evidence>
<gene>
    <name evidence="2" type="ORF">OLEA9_A007000</name>
</gene>
<dbReference type="Pfam" id="PF00481">
    <property type="entry name" value="PP2C"/>
    <property type="match status" value="1"/>
</dbReference>
<dbReference type="PROSITE" id="PS51746">
    <property type="entry name" value="PPM_2"/>
    <property type="match status" value="1"/>
</dbReference>
<dbReference type="Proteomes" id="UP000594638">
    <property type="component" value="Unassembled WGS sequence"/>
</dbReference>
<dbReference type="InterPro" id="IPR001932">
    <property type="entry name" value="PPM-type_phosphatase-like_dom"/>
</dbReference>
<dbReference type="PANTHER" id="PTHR13832:SF790">
    <property type="entry name" value="PROTEIN PHOSPHATASE 2C 22-RELATED"/>
    <property type="match status" value="1"/>
</dbReference>
<organism evidence="2 3">
    <name type="scientific">Olea europaea subsp. europaea</name>
    <dbReference type="NCBI Taxonomy" id="158383"/>
    <lineage>
        <taxon>Eukaryota</taxon>
        <taxon>Viridiplantae</taxon>
        <taxon>Streptophyta</taxon>
        <taxon>Embryophyta</taxon>
        <taxon>Tracheophyta</taxon>
        <taxon>Spermatophyta</taxon>
        <taxon>Magnoliopsida</taxon>
        <taxon>eudicotyledons</taxon>
        <taxon>Gunneridae</taxon>
        <taxon>Pentapetalae</taxon>
        <taxon>asterids</taxon>
        <taxon>lamiids</taxon>
        <taxon>Lamiales</taxon>
        <taxon>Oleaceae</taxon>
        <taxon>Oleeae</taxon>
        <taxon>Olea</taxon>
    </lineage>
</organism>
<evidence type="ECO:0000313" key="2">
    <source>
        <dbReference type="EMBL" id="CAA2959044.1"/>
    </source>
</evidence>
<dbReference type="OrthoDB" id="10264738at2759"/>
<dbReference type="EMBL" id="CACTIH010000302">
    <property type="protein sequence ID" value="CAA2959044.1"/>
    <property type="molecule type" value="Genomic_DNA"/>
</dbReference>
<dbReference type="GO" id="GO:0004722">
    <property type="term" value="F:protein serine/threonine phosphatase activity"/>
    <property type="evidence" value="ECO:0007669"/>
    <property type="project" value="InterPro"/>
</dbReference>
<dbReference type="InterPro" id="IPR036457">
    <property type="entry name" value="PPM-type-like_dom_sf"/>
</dbReference>
<dbReference type="Gene3D" id="3.60.40.10">
    <property type="entry name" value="PPM-type phosphatase domain"/>
    <property type="match status" value="1"/>
</dbReference>